<dbReference type="GO" id="GO:0016020">
    <property type="term" value="C:membrane"/>
    <property type="evidence" value="ECO:0007669"/>
    <property type="project" value="UniProtKB-SubCell"/>
</dbReference>
<comment type="similarity">
    <text evidence="2">Belongs to the Toll-like receptor family.</text>
</comment>
<evidence type="ECO:0000256" key="10">
    <source>
        <dbReference type="ARBA" id="ARBA00023180"/>
    </source>
</evidence>
<evidence type="ECO:0000256" key="6">
    <source>
        <dbReference type="ARBA" id="ARBA00022737"/>
    </source>
</evidence>
<gene>
    <name evidence="14" type="ORF">BaRGS_00020226</name>
</gene>
<evidence type="ECO:0000256" key="1">
    <source>
        <dbReference type="ARBA" id="ARBA00004167"/>
    </source>
</evidence>
<evidence type="ECO:0000259" key="13">
    <source>
        <dbReference type="PROSITE" id="PS50104"/>
    </source>
</evidence>
<feature type="transmembrane region" description="Helical" evidence="12">
    <location>
        <begin position="692"/>
        <end position="711"/>
    </location>
</feature>
<dbReference type="Pfam" id="PF13855">
    <property type="entry name" value="LRR_8"/>
    <property type="match status" value="2"/>
</dbReference>
<feature type="compositionally biased region" description="Low complexity" evidence="11">
    <location>
        <begin position="28"/>
        <end position="39"/>
    </location>
</feature>
<proteinExistence type="inferred from homology"/>
<keyword evidence="15" id="KW-1185">Reference proteome</keyword>
<feature type="region of interest" description="Disordered" evidence="11">
    <location>
        <begin position="1"/>
        <end position="133"/>
    </location>
</feature>
<keyword evidence="7 12" id="KW-1133">Transmembrane helix</keyword>
<dbReference type="PROSITE" id="PS50104">
    <property type="entry name" value="TIR"/>
    <property type="match status" value="1"/>
</dbReference>
<keyword evidence="10" id="KW-0325">Glycoprotein</keyword>
<keyword evidence="9" id="KW-0675">Receptor</keyword>
<dbReference type="SMART" id="SM00255">
    <property type="entry name" value="TIR"/>
    <property type="match status" value="1"/>
</dbReference>
<evidence type="ECO:0000256" key="9">
    <source>
        <dbReference type="ARBA" id="ARBA00023170"/>
    </source>
</evidence>
<dbReference type="Pfam" id="PF01582">
    <property type="entry name" value="TIR"/>
    <property type="match status" value="1"/>
</dbReference>
<comment type="caution">
    <text evidence="14">The sequence shown here is derived from an EMBL/GenBank/DDBJ whole genome shotgun (WGS) entry which is preliminary data.</text>
</comment>
<keyword evidence="8 12" id="KW-0472">Membrane</keyword>
<feature type="compositionally biased region" description="Polar residues" evidence="11">
    <location>
        <begin position="46"/>
        <end position="90"/>
    </location>
</feature>
<sequence>YGPSEEGEGSNPVMSEARTRNLKDPAASQYGSSQGGSSSIPGTFDPRTQNFNNRAASQYYPSEGDSGSNPVASESRTRNFDNSASSSNIEKLNRKHVSGNGSGPKVTSKASRISDVREPSAGGVTEAGTDQLNSTSCEEWKTWIHSPFDGSPCGDPHRPRDVSGNWEICKFISEDLNAVDIPCYCSGNYATCCGNLTRIPQFQPEILYLNFSHNGLATLDDDTLQNVTQLQWLILNKNHISHVTQNAFRGMTSLECLEMAHNNIRIRVRPKNFTIAVNKVSTLKLLALNFTQFAKERMKGPGVEYIMRNLRLPNLTKLFVSGGEMEQLYLSDVTNLINLQALSVASHSILKLSPCREQSFNADNNACVSKNSSGASEGSEGGSDSHSDFCRSFQLPSLRLLDLAYNLLVTFPNFCQDEKEGNTSVLPGLMYLSLSLNAIVNPRAHQMQCLPELVSLALTGNPLRRIKSRAFRGFPKLYHLDLRLHASNFHPDLFLGSNLTWLDLSYNVFRFVSPERLRQILKPLYTVRQLYMAELGLFNIPSTITSTFVDLEIFWFNANLVSGLQPNTFENLTRLTDLNLRDNLLTSPNIEAIRRLTRGKGRNVTVKVNLGWNPYSCTCDLLDFLHMLKRSYTEDTGGGGALGVIADYDTDAALEIVGDQFKCYSPAHVENTSLFDLEMTQQMCLLTVQQVIMIHCICIIAILAVVIYSVLYRYRWQVRFWLYTVHVRWNKQQDDHRPCHRSRYGAFVSYCQHDSNFILTKMLPSLECGYRLPLCIHERDFVPGRYISQNIVERMEESDHILLVLSNAFLRDDWCRFELFVAQQYGLIHHRIPITVLLLEPLDVELMDGHVIIMLQSPALEWPGPEGTDRQRDMFWRRLGESLTSSQR</sequence>
<dbReference type="PANTHER" id="PTHR24365">
    <property type="entry name" value="TOLL-LIKE RECEPTOR"/>
    <property type="match status" value="1"/>
</dbReference>
<dbReference type="InterPro" id="IPR000157">
    <property type="entry name" value="TIR_dom"/>
</dbReference>
<dbReference type="AlphaFoldDB" id="A0ABD0KN32"/>
<reference evidence="14 15" key="1">
    <citation type="journal article" date="2023" name="Sci. Data">
        <title>Genome assembly of the Korean intertidal mud-creeper Batillaria attramentaria.</title>
        <authorList>
            <person name="Patra A.K."/>
            <person name="Ho P.T."/>
            <person name="Jun S."/>
            <person name="Lee S.J."/>
            <person name="Kim Y."/>
            <person name="Won Y.J."/>
        </authorList>
    </citation>
    <scope>NUCLEOTIDE SEQUENCE [LARGE SCALE GENOMIC DNA]</scope>
    <source>
        <strain evidence="14">Wonlab-2016</strain>
    </source>
</reference>
<dbReference type="Gene3D" id="3.80.10.10">
    <property type="entry name" value="Ribonuclease Inhibitor"/>
    <property type="match status" value="2"/>
</dbReference>
<evidence type="ECO:0000256" key="2">
    <source>
        <dbReference type="ARBA" id="ARBA00009634"/>
    </source>
</evidence>
<dbReference type="EMBL" id="JACVVK020000149">
    <property type="protein sequence ID" value="KAK7488609.1"/>
    <property type="molecule type" value="Genomic_DNA"/>
</dbReference>
<dbReference type="InterPro" id="IPR003591">
    <property type="entry name" value="Leu-rich_rpt_typical-subtyp"/>
</dbReference>
<dbReference type="PANTHER" id="PTHR24365:SF541">
    <property type="entry name" value="PROTEIN TOLL-RELATED"/>
    <property type="match status" value="1"/>
</dbReference>
<keyword evidence="3" id="KW-0433">Leucine-rich repeat</keyword>
<dbReference type="SUPFAM" id="SSF52058">
    <property type="entry name" value="L domain-like"/>
    <property type="match status" value="2"/>
</dbReference>
<evidence type="ECO:0000313" key="15">
    <source>
        <dbReference type="Proteomes" id="UP001519460"/>
    </source>
</evidence>
<dbReference type="InterPro" id="IPR001611">
    <property type="entry name" value="Leu-rich_rpt"/>
</dbReference>
<protein>
    <recommendedName>
        <fullName evidence="13">TIR domain-containing protein</fullName>
    </recommendedName>
</protein>
<organism evidence="14 15">
    <name type="scientific">Batillaria attramentaria</name>
    <dbReference type="NCBI Taxonomy" id="370345"/>
    <lineage>
        <taxon>Eukaryota</taxon>
        <taxon>Metazoa</taxon>
        <taxon>Spiralia</taxon>
        <taxon>Lophotrochozoa</taxon>
        <taxon>Mollusca</taxon>
        <taxon>Gastropoda</taxon>
        <taxon>Caenogastropoda</taxon>
        <taxon>Sorbeoconcha</taxon>
        <taxon>Cerithioidea</taxon>
        <taxon>Batillariidae</taxon>
        <taxon>Batillaria</taxon>
    </lineage>
</organism>
<evidence type="ECO:0000256" key="5">
    <source>
        <dbReference type="ARBA" id="ARBA00022729"/>
    </source>
</evidence>
<keyword evidence="5" id="KW-0732">Signal</keyword>
<dbReference type="SMART" id="SM00369">
    <property type="entry name" value="LRR_TYP"/>
    <property type="match status" value="7"/>
</dbReference>
<evidence type="ECO:0000256" key="12">
    <source>
        <dbReference type="SAM" id="Phobius"/>
    </source>
</evidence>
<evidence type="ECO:0000256" key="7">
    <source>
        <dbReference type="ARBA" id="ARBA00022989"/>
    </source>
</evidence>
<feature type="non-terminal residue" evidence="14">
    <location>
        <position position="1"/>
    </location>
</feature>
<evidence type="ECO:0000256" key="11">
    <source>
        <dbReference type="SAM" id="MobiDB-lite"/>
    </source>
</evidence>
<accession>A0ABD0KN32</accession>
<feature type="domain" description="TIR" evidence="13">
    <location>
        <begin position="742"/>
        <end position="883"/>
    </location>
</feature>
<keyword evidence="4 12" id="KW-0812">Transmembrane</keyword>
<evidence type="ECO:0000256" key="3">
    <source>
        <dbReference type="ARBA" id="ARBA00022614"/>
    </source>
</evidence>
<evidence type="ECO:0000256" key="4">
    <source>
        <dbReference type="ARBA" id="ARBA00022692"/>
    </source>
</evidence>
<dbReference type="Gene3D" id="3.40.50.10140">
    <property type="entry name" value="Toll/interleukin-1 receptor homology (TIR) domain"/>
    <property type="match status" value="1"/>
</dbReference>
<dbReference type="SUPFAM" id="SSF52200">
    <property type="entry name" value="Toll/Interleukin receptor TIR domain"/>
    <property type="match status" value="1"/>
</dbReference>
<dbReference type="InterPro" id="IPR032675">
    <property type="entry name" value="LRR_dom_sf"/>
</dbReference>
<keyword evidence="6" id="KW-0677">Repeat</keyword>
<comment type="subcellular location">
    <subcellularLocation>
        <location evidence="1">Membrane</location>
        <topology evidence="1">Single-pass membrane protein</topology>
    </subcellularLocation>
</comment>
<evidence type="ECO:0000256" key="8">
    <source>
        <dbReference type="ARBA" id="ARBA00023136"/>
    </source>
</evidence>
<name>A0ABD0KN32_9CAEN</name>
<dbReference type="InterPro" id="IPR035897">
    <property type="entry name" value="Toll_tir_struct_dom_sf"/>
</dbReference>
<dbReference type="Proteomes" id="UP001519460">
    <property type="component" value="Unassembled WGS sequence"/>
</dbReference>
<evidence type="ECO:0000313" key="14">
    <source>
        <dbReference type="EMBL" id="KAK7488609.1"/>
    </source>
</evidence>